<evidence type="ECO:0000313" key="7">
    <source>
        <dbReference type="Proteomes" id="UP000677616"/>
    </source>
</evidence>
<feature type="transmembrane region" description="Helical" evidence="3">
    <location>
        <begin position="128"/>
        <end position="149"/>
    </location>
</feature>
<organism evidence="6 7">
    <name type="scientific">Streptococcus oriscaviae</name>
    <dbReference type="NCBI Taxonomy" id="2781599"/>
    <lineage>
        <taxon>Bacteria</taxon>
        <taxon>Bacillati</taxon>
        <taxon>Bacillota</taxon>
        <taxon>Bacilli</taxon>
        <taxon>Lactobacillales</taxon>
        <taxon>Streptococcaceae</taxon>
        <taxon>Streptococcus</taxon>
    </lineage>
</organism>
<evidence type="ECO:0000313" key="6">
    <source>
        <dbReference type="EMBL" id="QUE55370.1"/>
    </source>
</evidence>
<proteinExistence type="predicted"/>
<keyword evidence="3" id="KW-1133">Transmembrane helix</keyword>
<dbReference type="InterPro" id="IPR040532">
    <property type="entry name" value="MapZ_C2"/>
</dbReference>
<dbReference type="Pfam" id="PF18708">
    <property type="entry name" value="MapZ_C2"/>
    <property type="match status" value="1"/>
</dbReference>
<protein>
    <recommendedName>
        <fullName evidence="8">Mid-cell-anchored protein Z</fullName>
    </recommendedName>
</protein>
<evidence type="ECO:0000256" key="3">
    <source>
        <dbReference type="SAM" id="Phobius"/>
    </source>
</evidence>
<evidence type="ECO:0000259" key="5">
    <source>
        <dbReference type="Pfam" id="PF18708"/>
    </source>
</evidence>
<feature type="coiled-coil region" evidence="1">
    <location>
        <begin position="211"/>
        <end position="245"/>
    </location>
</feature>
<keyword evidence="3" id="KW-0812">Transmembrane</keyword>
<dbReference type="InterPro" id="IPR041295">
    <property type="entry name" value="MapZ_EC1"/>
</dbReference>
<reference evidence="6 7" key="1">
    <citation type="submission" date="2021-04" db="EMBL/GenBank/DDBJ databases">
        <title>Complete genome sequence of a novel Streptococcus species.</title>
        <authorList>
            <person name="Teng J.L.L."/>
        </authorList>
    </citation>
    <scope>NUCLEOTIDE SEQUENCE [LARGE SCALE GENOMIC DNA]</scope>
    <source>
        <strain evidence="6 7">HKU75</strain>
    </source>
</reference>
<sequence length="443" mass="47641">MTIAEAVRKHQEIQAGVTEDDSILDRYIKQHRDEIESQKFETQIAKAPLTEEGAKEESLEEATSEATLLEETQEFALHKVVSTEEKEEPAVSAEETTPLIVEELPAPETADFNDYEDVESRKESRKKIFVGLGISALFVGILASAFIWLNAANKNDSTASSSSSTTRSSRTSSSSTTNEALAAFDSFYAGFFVDAEQTKLKNSEFGKLAELKALLDKMDSSTDAYKEAKSRYDKLAKAIAALQDLNNQFDKPVIVDGEVDSSATVKGDANLTAVTTGISSVDAVLAAAVTLGRSQQESGVTATVSQSAETNKTVTETSASSSQTTEATSATVTGAASIYGIAVPAGVTLQRDVSRVPYNQAAIDDVNNEAWTFNAGVLETIISISQQRGYISGNDYILEKVNIVNGNGYYNLYRPDGVYLFTLNCKTGYFVGNGAGHSDALDY</sequence>
<evidence type="ECO:0000256" key="2">
    <source>
        <dbReference type="SAM" id="MobiDB-lite"/>
    </source>
</evidence>
<feature type="compositionally biased region" description="Low complexity" evidence="2">
    <location>
        <begin position="157"/>
        <end position="175"/>
    </location>
</feature>
<dbReference type="Proteomes" id="UP000677616">
    <property type="component" value="Chromosome"/>
</dbReference>
<name>A0ABX7YNU7_9STRE</name>
<keyword evidence="1" id="KW-0175">Coiled coil</keyword>
<gene>
    <name evidence="6" type="ORF">INT76_04440</name>
</gene>
<keyword evidence="3" id="KW-0472">Membrane</keyword>
<feature type="domain" description="MapZ extracellular" evidence="4">
    <location>
        <begin position="166"/>
        <end position="290"/>
    </location>
</feature>
<feature type="domain" description="MapZ extracellular C-terminal" evidence="5">
    <location>
        <begin position="355"/>
        <end position="433"/>
    </location>
</feature>
<dbReference type="EMBL" id="CP073084">
    <property type="protein sequence ID" value="QUE55370.1"/>
    <property type="molecule type" value="Genomic_DNA"/>
</dbReference>
<evidence type="ECO:0000259" key="4">
    <source>
        <dbReference type="Pfam" id="PF18041"/>
    </source>
</evidence>
<evidence type="ECO:0008006" key="8">
    <source>
        <dbReference type="Google" id="ProtNLM"/>
    </source>
</evidence>
<feature type="region of interest" description="Disordered" evidence="2">
    <location>
        <begin position="155"/>
        <end position="175"/>
    </location>
</feature>
<dbReference type="Pfam" id="PF18041">
    <property type="entry name" value="MapZ_EC1"/>
    <property type="match status" value="1"/>
</dbReference>
<feature type="region of interest" description="Disordered" evidence="2">
    <location>
        <begin position="39"/>
        <end position="64"/>
    </location>
</feature>
<accession>A0ABX7YNU7</accession>
<evidence type="ECO:0000256" key="1">
    <source>
        <dbReference type="SAM" id="Coils"/>
    </source>
</evidence>
<keyword evidence="7" id="KW-1185">Reference proteome</keyword>